<dbReference type="InterPro" id="IPR000387">
    <property type="entry name" value="Tyr_Pase_dom"/>
</dbReference>
<gene>
    <name evidence="2" type="ORF">GCM10025883_35110</name>
</gene>
<proteinExistence type="predicted"/>
<dbReference type="RefSeq" id="WP_284305012.1">
    <property type="nucleotide sequence ID" value="NZ_BSUO01000001.1"/>
</dbReference>
<organism evidence="2 3">
    <name type="scientific">Mobilicoccus caccae</name>
    <dbReference type="NCBI Taxonomy" id="1859295"/>
    <lineage>
        <taxon>Bacteria</taxon>
        <taxon>Bacillati</taxon>
        <taxon>Actinomycetota</taxon>
        <taxon>Actinomycetes</taxon>
        <taxon>Micrococcales</taxon>
        <taxon>Dermatophilaceae</taxon>
        <taxon>Mobilicoccus</taxon>
    </lineage>
</organism>
<evidence type="ECO:0000313" key="3">
    <source>
        <dbReference type="Proteomes" id="UP001157126"/>
    </source>
</evidence>
<dbReference type="InterPro" id="IPR000242">
    <property type="entry name" value="PTP_cat"/>
</dbReference>
<evidence type="ECO:0000313" key="2">
    <source>
        <dbReference type="EMBL" id="GMA41466.1"/>
    </source>
</evidence>
<feature type="domain" description="Tyrosine specific protein phosphatases" evidence="1">
    <location>
        <begin position="61"/>
        <end position="116"/>
    </location>
</feature>
<dbReference type="PROSITE" id="PS50056">
    <property type="entry name" value="TYR_PHOSPHATASE_2"/>
    <property type="match status" value="1"/>
</dbReference>
<evidence type="ECO:0000259" key="1">
    <source>
        <dbReference type="PROSITE" id="PS50056"/>
    </source>
</evidence>
<keyword evidence="3" id="KW-1185">Reference proteome</keyword>
<dbReference type="Gene3D" id="3.90.190.10">
    <property type="entry name" value="Protein tyrosine phosphatase superfamily"/>
    <property type="match status" value="1"/>
</dbReference>
<dbReference type="Pfam" id="PF00102">
    <property type="entry name" value="Y_phosphatase"/>
    <property type="match status" value="1"/>
</dbReference>
<protein>
    <recommendedName>
        <fullName evidence="1">Tyrosine specific protein phosphatases domain-containing protein</fullName>
    </recommendedName>
</protein>
<comment type="caution">
    <text evidence="2">The sequence shown here is derived from an EMBL/GenBank/DDBJ whole genome shotgun (WGS) entry which is preliminary data.</text>
</comment>
<accession>A0ABQ6IVI9</accession>
<sequence>MEWELSTPGVVELPGGRRVRGRRVRATPAVAADRTLFLTLRRPRGSDDGAWICWPDFALPIDRSAATREIRRAWDLSADHRVEVACGGGVGRTGTALAAMAMLDGLEPDAAIAWIRAHYHPRAVETPWQRSWLRSW</sequence>
<name>A0ABQ6IVI9_9MICO</name>
<dbReference type="SUPFAM" id="SSF52799">
    <property type="entry name" value="(Phosphotyrosine protein) phosphatases II"/>
    <property type="match status" value="1"/>
</dbReference>
<dbReference type="InterPro" id="IPR029021">
    <property type="entry name" value="Prot-tyrosine_phosphatase-like"/>
</dbReference>
<dbReference type="Proteomes" id="UP001157126">
    <property type="component" value="Unassembled WGS sequence"/>
</dbReference>
<reference evidence="3" key="1">
    <citation type="journal article" date="2019" name="Int. J. Syst. Evol. Microbiol.">
        <title>The Global Catalogue of Microorganisms (GCM) 10K type strain sequencing project: providing services to taxonomists for standard genome sequencing and annotation.</title>
        <authorList>
            <consortium name="The Broad Institute Genomics Platform"/>
            <consortium name="The Broad Institute Genome Sequencing Center for Infectious Disease"/>
            <person name="Wu L."/>
            <person name="Ma J."/>
        </authorList>
    </citation>
    <scope>NUCLEOTIDE SEQUENCE [LARGE SCALE GENOMIC DNA]</scope>
    <source>
        <strain evidence="3">NBRC 113072</strain>
    </source>
</reference>
<dbReference type="EMBL" id="BSUO01000001">
    <property type="protein sequence ID" value="GMA41466.1"/>
    <property type="molecule type" value="Genomic_DNA"/>
</dbReference>